<sequence length="355" mass="39240">MADLHEIIENSSVKHPNHYNELNSQRRRIPITRKPGLHGSPSETVFIPVAAYSVTQSRLNTSPRRINPTPVKTTESAVYGYVPRPEIVEFRGQYFYGPNQIAAPSVAQPVASPTPTAASLALSGGGGGGGKRLGGLGPGGLLLATLPLLLAPMLSYLFTPMIIPVTATIAAGRKRKKRTTNSTASETVAEELSKAEEAIMRSEHNEFKPFFNYSFARIKSSDDKKHSNKMNAKELRLKEVQVVIDYLRKVHFDEKHRDKAIANYLQCDGLLERDDHCLERLSCEFSDPLNRKASELDRDVTAILLGHILNNSYITNGLKRKLKKAAVFGRDNSGRCSVFGCSKVLNDYMKPFTAT</sequence>
<keyword evidence="4" id="KW-1185">Reference proteome</keyword>
<reference evidence="2" key="2">
    <citation type="submission" date="2018-11" db="EMBL/GenBank/DDBJ databases">
        <title>Trombidioid mite genomics.</title>
        <authorList>
            <person name="Dong X."/>
        </authorList>
    </citation>
    <scope>NUCLEOTIDE SEQUENCE</scope>
    <source>
        <strain evidence="2">UoL-WK</strain>
    </source>
</reference>
<proteinExistence type="predicted"/>
<evidence type="ECO:0000313" key="3">
    <source>
        <dbReference type="EMBL" id="RWS11332.1"/>
    </source>
</evidence>
<dbReference type="Proteomes" id="UP000285301">
    <property type="component" value="Unassembled WGS sequence"/>
</dbReference>
<dbReference type="AlphaFoldDB" id="A0A3S3PFB5"/>
<reference evidence="2 4" key="1">
    <citation type="journal article" date="2018" name="Gigascience">
        <title>Genomes of trombidid mites reveal novel predicted allergens and laterally-transferred genes associated with secondary metabolism.</title>
        <authorList>
            <person name="Dong X."/>
            <person name="Chaisiri K."/>
            <person name="Xia D."/>
            <person name="Armstrong S.D."/>
            <person name="Fang Y."/>
            <person name="Donnelly M.J."/>
            <person name="Kadowaki T."/>
            <person name="McGarry J.W."/>
            <person name="Darby A.C."/>
            <person name="Makepeace B.L."/>
        </authorList>
    </citation>
    <scope>NUCLEOTIDE SEQUENCE [LARGE SCALE GENOMIC DNA]</scope>
    <source>
        <strain evidence="2">UoL-WK</strain>
    </source>
</reference>
<dbReference type="EMBL" id="NCKU01001767">
    <property type="protein sequence ID" value="RWS11317.1"/>
    <property type="molecule type" value="Genomic_DNA"/>
</dbReference>
<evidence type="ECO:0000313" key="4">
    <source>
        <dbReference type="Proteomes" id="UP000285301"/>
    </source>
</evidence>
<keyword evidence="1" id="KW-0472">Membrane</keyword>
<accession>A0A3S3PFB5</accession>
<keyword evidence="1" id="KW-0812">Transmembrane</keyword>
<gene>
    <name evidence="3" type="ORF">B4U79_06656</name>
    <name evidence="2" type="ORF">B4U79_08070</name>
</gene>
<comment type="caution">
    <text evidence="2">The sequence shown here is derived from an EMBL/GenBank/DDBJ whole genome shotgun (WGS) entry which is preliminary data.</text>
</comment>
<keyword evidence="1" id="KW-1133">Transmembrane helix</keyword>
<dbReference type="EMBL" id="NCKU01001758">
    <property type="protein sequence ID" value="RWS11332.1"/>
    <property type="molecule type" value="Genomic_DNA"/>
</dbReference>
<protein>
    <submittedName>
        <fullName evidence="2">Uncharacterized protein</fullName>
    </submittedName>
</protein>
<evidence type="ECO:0000256" key="1">
    <source>
        <dbReference type="SAM" id="Phobius"/>
    </source>
</evidence>
<evidence type="ECO:0000313" key="2">
    <source>
        <dbReference type="EMBL" id="RWS11317.1"/>
    </source>
</evidence>
<organism evidence="2 4">
    <name type="scientific">Dinothrombium tinctorium</name>
    <dbReference type="NCBI Taxonomy" id="1965070"/>
    <lineage>
        <taxon>Eukaryota</taxon>
        <taxon>Metazoa</taxon>
        <taxon>Ecdysozoa</taxon>
        <taxon>Arthropoda</taxon>
        <taxon>Chelicerata</taxon>
        <taxon>Arachnida</taxon>
        <taxon>Acari</taxon>
        <taxon>Acariformes</taxon>
        <taxon>Trombidiformes</taxon>
        <taxon>Prostigmata</taxon>
        <taxon>Anystina</taxon>
        <taxon>Parasitengona</taxon>
        <taxon>Trombidioidea</taxon>
        <taxon>Trombidiidae</taxon>
        <taxon>Dinothrombium</taxon>
    </lineage>
</organism>
<dbReference type="OrthoDB" id="6500980at2759"/>
<name>A0A3S3PFB5_9ACAR</name>
<feature type="transmembrane region" description="Helical" evidence="1">
    <location>
        <begin position="153"/>
        <end position="172"/>
    </location>
</feature>